<dbReference type="InterPro" id="IPR001245">
    <property type="entry name" value="Ser-Thr/Tyr_kinase_cat_dom"/>
</dbReference>
<keyword evidence="10" id="KW-0547">Nucleotide-binding</keyword>
<protein>
    <recommendedName>
        <fullName evidence="2">non-specific serine/threonine protein kinase</fullName>
        <ecNumber evidence="2">2.7.11.1</ecNumber>
    </recommendedName>
</protein>
<dbReference type="GO" id="GO:0004674">
    <property type="term" value="F:protein serine/threonine kinase activity"/>
    <property type="evidence" value="ECO:0007669"/>
    <property type="project" value="UniProtKB-KW"/>
</dbReference>
<dbReference type="FunFam" id="3.80.10.10:FF:000383">
    <property type="entry name" value="Leucine-rich repeat receptor protein kinase EMS1"/>
    <property type="match status" value="1"/>
</dbReference>
<keyword evidence="5" id="KW-0433">Leucine-rich repeat</keyword>
<comment type="catalytic activity">
    <reaction evidence="17">
        <text>L-threonyl-[protein] + ATP = O-phospho-L-threonyl-[protein] + ADP + H(+)</text>
        <dbReference type="Rhea" id="RHEA:46608"/>
        <dbReference type="Rhea" id="RHEA-COMP:11060"/>
        <dbReference type="Rhea" id="RHEA-COMP:11605"/>
        <dbReference type="ChEBI" id="CHEBI:15378"/>
        <dbReference type="ChEBI" id="CHEBI:30013"/>
        <dbReference type="ChEBI" id="CHEBI:30616"/>
        <dbReference type="ChEBI" id="CHEBI:61977"/>
        <dbReference type="ChEBI" id="CHEBI:456216"/>
        <dbReference type="EC" id="2.7.11.1"/>
    </reaction>
</comment>
<comment type="caution">
    <text evidence="21">The sequence shown here is derived from an EMBL/GenBank/DDBJ whole genome shotgun (WGS) entry which is preliminary data.</text>
</comment>
<evidence type="ECO:0000256" key="13">
    <source>
        <dbReference type="ARBA" id="ARBA00022989"/>
    </source>
</evidence>
<evidence type="ECO:0000256" key="15">
    <source>
        <dbReference type="ARBA" id="ARBA00023170"/>
    </source>
</evidence>
<dbReference type="Pfam" id="PF00560">
    <property type="entry name" value="LRR_1"/>
    <property type="match status" value="1"/>
</dbReference>
<evidence type="ECO:0000256" key="4">
    <source>
        <dbReference type="ARBA" id="ARBA00022553"/>
    </source>
</evidence>
<feature type="transmembrane region" description="Helical" evidence="19">
    <location>
        <begin position="522"/>
        <end position="541"/>
    </location>
</feature>
<dbReference type="InterPro" id="IPR000719">
    <property type="entry name" value="Prot_kinase_dom"/>
</dbReference>
<gene>
    <name evidence="21" type="ORF">OSB04_008072</name>
</gene>
<evidence type="ECO:0000256" key="17">
    <source>
        <dbReference type="ARBA" id="ARBA00047899"/>
    </source>
</evidence>
<organism evidence="21 22">
    <name type="scientific">Centaurea solstitialis</name>
    <name type="common">yellow star-thistle</name>
    <dbReference type="NCBI Taxonomy" id="347529"/>
    <lineage>
        <taxon>Eukaryota</taxon>
        <taxon>Viridiplantae</taxon>
        <taxon>Streptophyta</taxon>
        <taxon>Embryophyta</taxon>
        <taxon>Tracheophyta</taxon>
        <taxon>Spermatophyta</taxon>
        <taxon>Magnoliopsida</taxon>
        <taxon>eudicotyledons</taxon>
        <taxon>Gunneridae</taxon>
        <taxon>Pentapetalae</taxon>
        <taxon>asterids</taxon>
        <taxon>campanulids</taxon>
        <taxon>Asterales</taxon>
        <taxon>Asteraceae</taxon>
        <taxon>Carduoideae</taxon>
        <taxon>Cardueae</taxon>
        <taxon>Centaureinae</taxon>
        <taxon>Centaurea</taxon>
    </lineage>
</organism>
<dbReference type="SUPFAM" id="SSF56112">
    <property type="entry name" value="Protein kinase-like (PK-like)"/>
    <property type="match status" value="1"/>
</dbReference>
<sequence length="961" mass="107413">MTGVLPEEFADLTFLQEIDLALNYINGTIPPRFGQLPLRILCLLGNRISGPIPGEIGDISTLEKLILEDNLLDGPLPPSIGRLTRLRRLFLSGNNFTGIIPVSFGNLINIEDFRIDGNSLSGRIPDFIGNWTRLEALYLQGTTMEGPIPSTISLLTNLTEMRISDLVGSSSKRFPNLQEMKRMHRLTLRNCLLFGPIPDYIGHMLNMKNFAHATNDVDDFSKIIGSVFTPSVCDRVENLRVHRLHLDLSFNRLNGPIPNRIEQVDFDTMFLNDNSLSGEIPDWIFRKNKDVKIDLSYNNFTHVSPGQTICQPSNLSLQSYIAGHSLFINCGGPALGFEGKQYEADPVDQASHFYSADERWASSVNGVFMENDDAPFIASTANVTGGDIYRTARLSPASLRYYGLCLRRGSYKVRLHFAEIGIYDDMTFSSLGRRYFDVFIQGVLMRKDFNIMEEAKGAHIGTFLEFDDVYVNGSTLDIHLYWAGKGTTAVLLELCRYKSTYKFYLIPLLADYDVSTGLTARAIAGIVIGSCSVIVLLLALLRKKGYLGGKKLDKELRALQLQTGYFSLRQIKTATHNFDSVNKIGEGGFGPVYKGVLSDGSEIAVKQLSTRSRQGNREFVTEIGLISGLQHPNLVKLYGCCIEAKELLLIYEYLENNSLARALFGKYFTIPVLSCCSRKSYNLPFFIGREDQKLNLDWPTRKKICMGIARGLAYLHEESRLKIVHRDIKASNVLLDRDLNAKISDFGLAKLDEEEKTHISTRIAGTIGYMAPEYAMSGYLTHKADVYSFGVVALEIVSGKSITNYRPTEFVNLLDRARVLEEKESLLELVDSCLGSRYLKEEAMRMLNIALLCTNPSPTLRPPMSSVVKMLDGKIPVQPPIVNEVPSSPDMTFKAFDGISQDSQTQVSTISEGSLRTDEHADQWTRYWSIAGIVISSCTVFMLTLAVLWRKGYLGGDTEIK</sequence>
<dbReference type="PANTHER" id="PTHR48006:SF61">
    <property type="entry name" value="PROTEIN KINASE DOMAIN-CONTAINING PROTEIN"/>
    <property type="match status" value="1"/>
</dbReference>
<reference evidence="21" key="1">
    <citation type="submission" date="2023-03" db="EMBL/GenBank/DDBJ databases">
        <title>Chromosome-scale reference genome and RAD-based genetic map of yellow starthistle (Centaurea solstitialis) reveal putative structural variation and QTLs associated with invader traits.</title>
        <authorList>
            <person name="Reatini B."/>
            <person name="Cang F.A."/>
            <person name="Jiang Q."/>
            <person name="Mckibben M.T.W."/>
            <person name="Barker M.S."/>
            <person name="Rieseberg L.H."/>
            <person name="Dlugosch K.M."/>
        </authorList>
    </citation>
    <scope>NUCLEOTIDE SEQUENCE</scope>
    <source>
        <strain evidence="21">CAN-66</strain>
        <tissue evidence="21">Leaf</tissue>
    </source>
</reference>
<name>A0AA38WJ43_9ASTR</name>
<dbReference type="Gene3D" id="3.30.200.20">
    <property type="entry name" value="Phosphorylase Kinase, domain 1"/>
    <property type="match status" value="1"/>
</dbReference>
<dbReference type="GO" id="GO:0016020">
    <property type="term" value="C:membrane"/>
    <property type="evidence" value="ECO:0007669"/>
    <property type="project" value="UniProtKB-SubCell"/>
</dbReference>
<dbReference type="InterPro" id="IPR008271">
    <property type="entry name" value="Ser/Thr_kinase_AS"/>
</dbReference>
<evidence type="ECO:0000259" key="20">
    <source>
        <dbReference type="PROSITE" id="PS50011"/>
    </source>
</evidence>
<keyword evidence="11" id="KW-0418">Kinase</keyword>
<evidence type="ECO:0000256" key="11">
    <source>
        <dbReference type="ARBA" id="ARBA00022777"/>
    </source>
</evidence>
<dbReference type="InterPro" id="IPR011009">
    <property type="entry name" value="Kinase-like_dom_sf"/>
</dbReference>
<dbReference type="Gene3D" id="3.80.10.10">
    <property type="entry name" value="Ribonuclease Inhibitor"/>
    <property type="match status" value="1"/>
</dbReference>
<dbReference type="Proteomes" id="UP001172457">
    <property type="component" value="Chromosome 2"/>
</dbReference>
<evidence type="ECO:0000256" key="6">
    <source>
        <dbReference type="ARBA" id="ARBA00022679"/>
    </source>
</evidence>
<dbReference type="InterPro" id="IPR051824">
    <property type="entry name" value="LRR_Rcpt-Like_S/T_Kinase"/>
</dbReference>
<proteinExistence type="predicted"/>
<dbReference type="InterPro" id="IPR021720">
    <property type="entry name" value="Malectin_dom"/>
</dbReference>
<keyword evidence="9" id="KW-0677">Repeat</keyword>
<evidence type="ECO:0000256" key="19">
    <source>
        <dbReference type="SAM" id="Phobius"/>
    </source>
</evidence>
<evidence type="ECO:0000256" key="16">
    <source>
        <dbReference type="ARBA" id="ARBA00023180"/>
    </source>
</evidence>
<dbReference type="Pfam" id="PF11721">
    <property type="entry name" value="Malectin"/>
    <property type="match status" value="1"/>
</dbReference>
<comment type="catalytic activity">
    <reaction evidence="18">
        <text>L-seryl-[protein] + ATP = O-phospho-L-seryl-[protein] + ADP + H(+)</text>
        <dbReference type="Rhea" id="RHEA:17989"/>
        <dbReference type="Rhea" id="RHEA-COMP:9863"/>
        <dbReference type="Rhea" id="RHEA-COMP:11604"/>
        <dbReference type="ChEBI" id="CHEBI:15378"/>
        <dbReference type="ChEBI" id="CHEBI:29999"/>
        <dbReference type="ChEBI" id="CHEBI:30616"/>
        <dbReference type="ChEBI" id="CHEBI:83421"/>
        <dbReference type="ChEBI" id="CHEBI:456216"/>
        <dbReference type="EC" id="2.7.11.1"/>
    </reaction>
</comment>
<dbReference type="InterPro" id="IPR032675">
    <property type="entry name" value="LRR_dom_sf"/>
</dbReference>
<dbReference type="EC" id="2.7.11.1" evidence="2"/>
<accession>A0AA38WJ43</accession>
<keyword evidence="14 19" id="KW-0472">Membrane</keyword>
<dbReference type="SUPFAM" id="SSF52058">
    <property type="entry name" value="L domain-like"/>
    <property type="match status" value="2"/>
</dbReference>
<feature type="domain" description="Protein kinase" evidence="20">
    <location>
        <begin position="578"/>
        <end position="881"/>
    </location>
</feature>
<evidence type="ECO:0000256" key="5">
    <source>
        <dbReference type="ARBA" id="ARBA00022614"/>
    </source>
</evidence>
<evidence type="ECO:0000256" key="12">
    <source>
        <dbReference type="ARBA" id="ARBA00022840"/>
    </source>
</evidence>
<keyword evidence="7 19" id="KW-0812">Transmembrane</keyword>
<keyword evidence="8" id="KW-0732">Signal</keyword>
<evidence type="ECO:0000256" key="3">
    <source>
        <dbReference type="ARBA" id="ARBA00022527"/>
    </source>
</evidence>
<evidence type="ECO:0000256" key="9">
    <source>
        <dbReference type="ARBA" id="ARBA00022737"/>
    </source>
</evidence>
<keyword evidence="4" id="KW-0597">Phosphoprotein</keyword>
<dbReference type="Pfam" id="PF07714">
    <property type="entry name" value="PK_Tyr_Ser-Thr"/>
    <property type="match status" value="1"/>
</dbReference>
<dbReference type="EMBL" id="JARYMX010000002">
    <property type="protein sequence ID" value="KAJ9562912.1"/>
    <property type="molecule type" value="Genomic_DNA"/>
</dbReference>
<evidence type="ECO:0000256" key="10">
    <source>
        <dbReference type="ARBA" id="ARBA00022741"/>
    </source>
</evidence>
<keyword evidence="12" id="KW-0067">ATP-binding</keyword>
<keyword evidence="13 19" id="KW-1133">Transmembrane helix</keyword>
<keyword evidence="3" id="KW-0723">Serine/threonine-protein kinase</keyword>
<evidence type="ECO:0000256" key="18">
    <source>
        <dbReference type="ARBA" id="ARBA00048679"/>
    </source>
</evidence>
<evidence type="ECO:0000256" key="7">
    <source>
        <dbReference type="ARBA" id="ARBA00022692"/>
    </source>
</evidence>
<dbReference type="GO" id="GO:0005524">
    <property type="term" value="F:ATP binding"/>
    <property type="evidence" value="ECO:0007669"/>
    <property type="project" value="UniProtKB-KW"/>
</dbReference>
<dbReference type="InterPro" id="IPR001611">
    <property type="entry name" value="Leu-rich_rpt"/>
</dbReference>
<dbReference type="Gene3D" id="2.60.120.430">
    <property type="entry name" value="Galactose-binding lectin"/>
    <property type="match status" value="1"/>
</dbReference>
<evidence type="ECO:0000256" key="2">
    <source>
        <dbReference type="ARBA" id="ARBA00012513"/>
    </source>
</evidence>
<evidence type="ECO:0000256" key="1">
    <source>
        <dbReference type="ARBA" id="ARBA00004479"/>
    </source>
</evidence>
<dbReference type="PROSITE" id="PS00108">
    <property type="entry name" value="PROTEIN_KINASE_ST"/>
    <property type="match status" value="1"/>
</dbReference>
<keyword evidence="15" id="KW-0675">Receptor</keyword>
<comment type="subcellular location">
    <subcellularLocation>
        <location evidence="1">Membrane</location>
        <topology evidence="1">Single-pass type I membrane protein</topology>
    </subcellularLocation>
</comment>
<evidence type="ECO:0000256" key="14">
    <source>
        <dbReference type="ARBA" id="ARBA00023136"/>
    </source>
</evidence>
<dbReference type="PROSITE" id="PS50011">
    <property type="entry name" value="PROTEIN_KINASE_DOM"/>
    <property type="match status" value="1"/>
</dbReference>
<keyword evidence="22" id="KW-1185">Reference proteome</keyword>
<evidence type="ECO:0000313" key="21">
    <source>
        <dbReference type="EMBL" id="KAJ9562912.1"/>
    </source>
</evidence>
<dbReference type="FunFam" id="3.80.10.10:FF:000433">
    <property type="entry name" value="Putative LRR receptor-like serine/threonine-protein kinase isoform A"/>
    <property type="match status" value="1"/>
</dbReference>
<dbReference type="AlphaFoldDB" id="A0AA38WJ43"/>
<dbReference type="FunFam" id="3.30.200.20:FF:000217">
    <property type="entry name" value="probable LRR receptor-like serine/threonine-protein kinase At1g53430"/>
    <property type="match status" value="1"/>
</dbReference>
<dbReference type="FunFam" id="1.10.510.10:FF:000044">
    <property type="entry name" value="Putative LRR receptor-like serine/threonine-protein kinase"/>
    <property type="match status" value="1"/>
</dbReference>
<feature type="transmembrane region" description="Helical" evidence="19">
    <location>
        <begin position="927"/>
        <end position="949"/>
    </location>
</feature>
<dbReference type="PANTHER" id="PTHR48006">
    <property type="entry name" value="LEUCINE-RICH REPEAT-CONTAINING PROTEIN DDB_G0281931-RELATED"/>
    <property type="match status" value="1"/>
</dbReference>
<evidence type="ECO:0000256" key="8">
    <source>
        <dbReference type="ARBA" id="ARBA00022729"/>
    </source>
</evidence>
<keyword evidence="6" id="KW-0808">Transferase</keyword>
<evidence type="ECO:0000313" key="22">
    <source>
        <dbReference type="Proteomes" id="UP001172457"/>
    </source>
</evidence>
<keyword evidence="16" id="KW-0325">Glycoprotein</keyword>
<dbReference type="CDD" id="cd14066">
    <property type="entry name" value="STKc_IRAK"/>
    <property type="match status" value="1"/>
</dbReference>
<dbReference type="Gene3D" id="1.10.510.10">
    <property type="entry name" value="Transferase(Phosphotransferase) domain 1"/>
    <property type="match status" value="1"/>
</dbReference>
<feature type="non-terminal residue" evidence="21">
    <location>
        <position position="1"/>
    </location>
</feature>
<dbReference type="SMART" id="SM00220">
    <property type="entry name" value="S_TKc"/>
    <property type="match status" value="1"/>
</dbReference>